<proteinExistence type="predicted"/>
<sequence>MKNPFELVTASKLSAEEAVDLWCDDKRLDRVNGKENCFVNGHRGTGKSMLFRILQHDCQRLLYPDKTPDFLAIYFSVRDTEFMTEELDLFQSDAQRNIISESHFSILVAKQLFIILQGDISVVSDIHQSGLMDLTCDCFRNAFQYSVQSADISSEVSFDLFVKQVINLFEQERARIITYVGLRLYDALPFEGPLFLFDTLLGRIADYFSENLNKCLYVLIDDADDLPESHTIVLNSWIARRRQSAVFKVSTMFGYKTYKTRSKSAIQHPHDFFQYDIATRYMSNSGEDYVNLLREISKKRLKGVGIETSPGEIDPDKFFPEDPSQKEELRNLARKLNDDYSKKYHGRSVGDYVYRHLTSEYMKILRKTRAPNSFVYSGFSTLAVLSSGHVRDFIICAQRMFDSASRGEEPVTSIAPSIQNLIVRSHADEVLADIKNPKQKRARDATGEDWLSIYKLINGISNLFKEKMLSNDSERRVFSFCFQNEPGERIERLLELAIAEGYLMKGFISKKEGTGRRTLYVLTRRLAPAFNLDVSAYSGYLSLTAERAKILIEQGDKAIVPINKESDQLTFFELHDGSATTSTGAESWIFISPEEAGL</sequence>
<keyword evidence="2" id="KW-1185">Reference proteome</keyword>
<organism evidence="1 2">
    <name type="scientific">Luteolibacter yonseiensis</name>
    <dbReference type="NCBI Taxonomy" id="1144680"/>
    <lineage>
        <taxon>Bacteria</taxon>
        <taxon>Pseudomonadati</taxon>
        <taxon>Verrucomicrobiota</taxon>
        <taxon>Verrucomicrobiia</taxon>
        <taxon>Verrucomicrobiales</taxon>
        <taxon>Verrucomicrobiaceae</taxon>
        <taxon>Luteolibacter</taxon>
    </lineage>
</organism>
<dbReference type="AlphaFoldDB" id="A0A934R846"/>
<accession>A0A934R846</accession>
<name>A0A934R846_9BACT</name>
<dbReference type="InterPro" id="IPR027417">
    <property type="entry name" value="P-loop_NTPase"/>
</dbReference>
<reference evidence="1" key="1">
    <citation type="submission" date="2021-01" db="EMBL/GenBank/DDBJ databases">
        <title>Modified the classification status of verrucomicrobia.</title>
        <authorList>
            <person name="Feng X."/>
        </authorList>
    </citation>
    <scope>NUCLEOTIDE SEQUENCE</scope>
    <source>
        <strain evidence="1">JCM 18052</strain>
    </source>
</reference>
<protein>
    <submittedName>
        <fullName evidence="1">Uncharacterized protein</fullName>
    </submittedName>
</protein>
<dbReference type="InterPro" id="IPR056955">
    <property type="entry name" value="ORC-CDC6-like"/>
</dbReference>
<evidence type="ECO:0000313" key="2">
    <source>
        <dbReference type="Proteomes" id="UP000600139"/>
    </source>
</evidence>
<dbReference type="Pfam" id="PF24389">
    <property type="entry name" value="ORC-CDC6-like"/>
    <property type="match status" value="2"/>
</dbReference>
<dbReference type="Proteomes" id="UP000600139">
    <property type="component" value="Unassembled WGS sequence"/>
</dbReference>
<comment type="caution">
    <text evidence="1">The sequence shown here is derived from an EMBL/GenBank/DDBJ whole genome shotgun (WGS) entry which is preliminary data.</text>
</comment>
<dbReference type="SUPFAM" id="SSF52540">
    <property type="entry name" value="P-loop containing nucleoside triphosphate hydrolases"/>
    <property type="match status" value="1"/>
</dbReference>
<dbReference type="EMBL" id="JAENIK010000011">
    <property type="protein sequence ID" value="MBK1816844.1"/>
    <property type="molecule type" value="Genomic_DNA"/>
</dbReference>
<gene>
    <name evidence="1" type="ORF">JIN84_14560</name>
</gene>
<evidence type="ECO:0000313" key="1">
    <source>
        <dbReference type="EMBL" id="MBK1816844.1"/>
    </source>
</evidence>
<dbReference type="RefSeq" id="WP_200351769.1">
    <property type="nucleotide sequence ID" value="NZ_BAABHZ010000006.1"/>
</dbReference>